<sequence>MDVYVKNRLRRRKPPNHGEDTTTTLHKIPWMHLTTTPQKIPWTYLTQPVVKTVFIDFDLLDRDVALEAPWEVYKKSFESEHAVSNPEKKIKWKGDRLILYHERGIKTNFVVEIVGESFDWIRGYESLDEGFWTLFQIYIRFGMVEGNGGDGESDDGGRMECIFWFPCKGLILMG</sequence>
<dbReference type="EMBL" id="SOZJ01000010">
    <property type="protein sequence ID" value="TGJ62380.1"/>
    <property type="molecule type" value="Genomic_DNA"/>
</dbReference>
<comment type="caution">
    <text evidence="1">The sequence shown here is derived from an EMBL/GenBank/DDBJ whole genome shotgun (WGS) entry which is preliminary data.</text>
</comment>
<protein>
    <submittedName>
        <fullName evidence="1">Uncharacterized protein</fullName>
    </submittedName>
</protein>
<reference evidence="1 2" key="1">
    <citation type="submission" date="2019-03" db="EMBL/GenBank/DDBJ databases">
        <title>Nematode-trapping fungi genome.</title>
        <authorList>
            <person name="Vidal-Diez De Ulzurrun G."/>
        </authorList>
    </citation>
    <scope>NUCLEOTIDE SEQUENCE [LARGE SCALE GENOMIC DNA]</scope>
    <source>
        <strain evidence="1 2">TWF154</strain>
    </source>
</reference>
<organism evidence="1 2">
    <name type="scientific">Orbilia oligospora</name>
    <name type="common">Nematode-trapping fungus</name>
    <name type="synonym">Arthrobotrys oligospora</name>
    <dbReference type="NCBI Taxonomy" id="2813651"/>
    <lineage>
        <taxon>Eukaryota</taxon>
        <taxon>Fungi</taxon>
        <taxon>Dikarya</taxon>
        <taxon>Ascomycota</taxon>
        <taxon>Pezizomycotina</taxon>
        <taxon>Orbiliomycetes</taxon>
        <taxon>Orbiliales</taxon>
        <taxon>Orbiliaceae</taxon>
        <taxon>Orbilia</taxon>
    </lineage>
</organism>
<name>A0A7C8PA83_ORBOL</name>
<gene>
    <name evidence="1" type="ORF">EYR41_002359</name>
</gene>
<evidence type="ECO:0000313" key="1">
    <source>
        <dbReference type="EMBL" id="TGJ62380.1"/>
    </source>
</evidence>
<dbReference type="Proteomes" id="UP000297595">
    <property type="component" value="Unassembled WGS sequence"/>
</dbReference>
<evidence type="ECO:0000313" key="2">
    <source>
        <dbReference type="Proteomes" id="UP000297595"/>
    </source>
</evidence>
<dbReference type="AlphaFoldDB" id="A0A7C8PA83"/>
<accession>A0A7C8PA83</accession>
<proteinExistence type="predicted"/>